<comment type="caution">
    <text evidence="3">The sequence shown here is derived from an EMBL/GenBank/DDBJ whole genome shotgun (WGS) entry which is preliminary data.</text>
</comment>
<dbReference type="InterPro" id="IPR029058">
    <property type="entry name" value="AB_hydrolase_fold"/>
</dbReference>
<dbReference type="Gene3D" id="3.40.50.1820">
    <property type="entry name" value="alpha/beta hydrolase"/>
    <property type="match status" value="1"/>
</dbReference>
<name>A0A9D1XJE7_9FIRM</name>
<sequence length="246" mass="28055">MQHYCEIPTFKGTMRGFFHKPNVDKHPVCIIFHGFTGQKTGTKFSYVQLARMLEAKGIATFRFDFLGSGESDLNFKDMTFKDELACARIILEETLKMENCTEIYLLGHSMGGAVASELAKLYPDVIKKMVLWAPAFNLPAALDYLTGKMEPNQEGLYDHGGFEISQDFVDDILARDFYQNLDTYKNDLLVIHGSEDKTVPYDISKIYIPKFGKQLQFVTIEGGNHNFDTIDQIKEVLRLSLEFFSK</sequence>
<dbReference type="SUPFAM" id="SSF53474">
    <property type="entry name" value="alpha/beta-Hydrolases"/>
    <property type="match status" value="1"/>
</dbReference>
<evidence type="ECO:0000259" key="2">
    <source>
        <dbReference type="Pfam" id="PF12146"/>
    </source>
</evidence>
<dbReference type="InterPro" id="IPR022742">
    <property type="entry name" value="Hydrolase_4"/>
</dbReference>
<dbReference type="PANTHER" id="PTHR22946:SF0">
    <property type="entry name" value="DIENELACTONE HYDROLASE DOMAIN-CONTAINING PROTEIN"/>
    <property type="match status" value="1"/>
</dbReference>
<dbReference type="EMBL" id="DXET01000038">
    <property type="protein sequence ID" value="HIX80628.1"/>
    <property type="molecule type" value="Genomic_DNA"/>
</dbReference>
<accession>A0A9D1XJE7</accession>
<feature type="domain" description="Serine aminopeptidase S33" evidence="2">
    <location>
        <begin position="27"/>
        <end position="141"/>
    </location>
</feature>
<dbReference type="Pfam" id="PF12146">
    <property type="entry name" value="Hydrolase_4"/>
    <property type="match status" value="1"/>
</dbReference>
<proteinExistence type="inferred from homology"/>
<dbReference type="PRINTS" id="PR00111">
    <property type="entry name" value="ABHYDROLASE"/>
</dbReference>
<comment type="similarity">
    <text evidence="1">Belongs to the AB hydrolase superfamily. FUS2 hydrolase family.</text>
</comment>
<gene>
    <name evidence="3" type="ORF">H9980_01460</name>
</gene>
<reference evidence="3" key="1">
    <citation type="journal article" date="2021" name="PeerJ">
        <title>Extensive microbial diversity within the chicken gut microbiome revealed by metagenomics and culture.</title>
        <authorList>
            <person name="Gilroy R."/>
            <person name="Ravi A."/>
            <person name="Getino M."/>
            <person name="Pursley I."/>
            <person name="Horton D.L."/>
            <person name="Alikhan N.F."/>
            <person name="Baker D."/>
            <person name="Gharbi K."/>
            <person name="Hall N."/>
            <person name="Watson M."/>
            <person name="Adriaenssens E.M."/>
            <person name="Foster-Nyarko E."/>
            <person name="Jarju S."/>
            <person name="Secka A."/>
            <person name="Antonio M."/>
            <person name="Oren A."/>
            <person name="Chaudhuri R.R."/>
            <person name="La Ragione R."/>
            <person name="Hildebrand F."/>
            <person name="Pallen M.J."/>
        </authorList>
    </citation>
    <scope>NUCLEOTIDE SEQUENCE</scope>
    <source>
        <strain evidence="3">ChiGjej1B1-14440</strain>
    </source>
</reference>
<dbReference type="Proteomes" id="UP000886724">
    <property type="component" value="Unassembled WGS sequence"/>
</dbReference>
<dbReference type="AlphaFoldDB" id="A0A9D1XJE7"/>
<reference evidence="3" key="2">
    <citation type="submission" date="2021-04" db="EMBL/GenBank/DDBJ databases">
        <authorList>
            <person name="Gilroy R."/>
        </authorList>
    </citation>
    <scope>NUCLEOTIDE SEQUENCE</scope>
    <source>
        <strain evidence="3">ChiGjej1B1-14440</strain>
    </source>
</reference>
<dbReference type="PANTHER" id="PTHR22946">
    <property type="entry name" value="DIENELACTONE HYDROLASE DOMAIN-CONTAINING PROTEIN-RELATED"/>
    <property type="match status" value="1"/>
</dbReference>
<dbReference type="InterPro" id="IPR050261">
    <property type="entry name" value="FrsA_esterase"/>
</dbReference>
<organism evidence="3 4">
    <name type="scientific">Candidatus Erysipelatoclostridium merdavium</name>
    <dbReference type="NCBI Taxonomy" id="2838566"/>
    <lineage>
        <taxon>Bacteria</taxon>
        <taxon>Bacillati</taxon>
        <taxon>Bacillota</taxon>
        <taxon>Erysipelotrichia</taxon>
        <taxon>Erysipelotrichales</taxon>
        <taxon>Erysipelotrichales incertae sedis</taxon>
    </lineage>
</organism>
<evidence type="ECO:0000256" key="1">
    <source>
        <dbReference type="ARBA" id="ARBA00038115"/>
    </source>
</evidence>
<evidence type="ECO:0000313" key="3">
    <source>
        <dbReference type="EMBL" id="HIX80628.1"/>
    </source>
</evidence>
<evidence type="ECO:0000313" key="4">
    <source>
        <dbReference type="Proteomes" id="UP000886724"/>
    </source>
</evidence>
<dbReference type="InterPro" id="IPR000073">
    <property type="entry name" value="AB_hydrolase_1"/>
</dbReference>
<protein>
    <submittedName>
        <fullName evidence="3">Lysophospholipase</fullName>
    </submittedName>
</protein>